<reference evidence="3" key="4">
    <citation type="submission" date="2025-09" db="UniProtKB">
        <authorList>
            <consortium name="Ensembl"/>
        </authorList>
    </citation>
    <scope>IDENTIFICATION</scope>
</reference>
<dbReference type="GO" id="GO:0045660">
    <property type="term" value="P:positive regulation of neutrophil differentiation"/>
    <property type="evidence" value="ECO:0007669"/>
    <property type="project" value="TreeGrafter"/>
</dbReference>
<evidence type="ECO:0000313" key="3">
    <source>
        <dbReference type="Ensembl" id="ENSPSIP00000008320.1"/>
    </source>
</evidence>
<feature type="compositionally biased region" description="Basic and acidic residues" evidence="1">
    <location>
        <begin position="207"/>
        <end position="216"/>
    </location>
</feature>
<dbReference type="AlphaFoldDB" id="K7FJW0"/>
<dbReference type="GO" id="GO:2000035">
    <property type="term" value="P:regulation of stem cell division"/>
    <property type="evidence" value="ECO:0007669"/>
    <property type="project" value="TreeGrafter"/>
</dbReference>
<sequence length="339" mass="37364">MKACLLQETLYRRQYKTLHVVSRKKMDTIYIFLIFFYGQLWRSVSMETQMPPKILSSTIFLKQSRNRSIRLGEEKGNPAPKLLYQSNELGNSYKTAKKASSATMTTHATAAEESAHSDGSWIAAMLIGIILTSMIIVSIIILLWKCSKNPAVVDPNWAGRSPFADGDMPEVTEGGIKDMEQTTKRASVLSILPWKFNRSSLLRDNVEGSKFKERPETSPSCNTKEEGSQSTPKLKGGSAPFAANILVSSSITTNVTPPAVSDGPSNVCNPPLNPILPPPESSDLLPPPDWLNEVQENQCPEISESPEFKLDAQSQFPLPPDLTNQDVNLPLPLPPTLPQ</sequence>
<keyword evidence="2" id="KW-1133">Transmembrane helix</keyword>
<reference evidence="3" key="3">
    <citation type="submission" date="2025-08" db="UniProtKB">
        <authorList>
            <consortium name="Ensembl"/>
        </authorList>
    </citation>
    <scope>IDENTIFICATION</scope>
</reference>
<feature type="compositionally biased region" description="Polar residues" evidence="1">
    <location>
        <begin position="217"/>
        <end position="232"/>
    </location>
</feature>
<feature type="compositionally biased region" description="Polar residues" evidence="1">
    <location>
        <begin position="313"/>
        <end position="327"/>
    </location>
</feature>
<feature type="region of interest" description="Disordered" evidence="1">
    <location>
        <begin position="313"/>
        <end position="339"/>
    </location>
</feature>
<dbReference type="eggNOG" id="ENOG502S3T8">
    <property type="taxonomic scope" value="Eukaryota"/>
</dbReference>
<keyword evidence="2" id="KW-0812">Transmembrane</keyword>
<feature type="region of interest" description="Disordered" evidence="1">
    <location>
        <begin position="256"/>
        <end position="292"/>
    </location>
</feature>
<dbReference type="EMBL" id="AGCU01199291">
    <property type="status" value="NOT_ANNOTATED_CDS"/>
    <property type="molecule type" value="Genomic_DNA"/>
</dbReference>
<reference evidence="4" key="1">
    <citation type="submission" date="2011-10" db="EMBL/GenBank/DDBJ databases">
        <authorList>
            <consortium name="Soft-shell Turtle Genome Consortium"/>
        </authorList>
    </citation>
    <scope>NUCLEOTIDE SEQUENCE [LARGE SCALE GENOMIC DNA]</scope>
    <source>
        <strain evidence="4">Daiwa-1</strain>
    </source>
</reference>
<keyword evidence="4" id="KW-1185">Reference proteome</keyword>
<dbReference type="Ensembl" id="ENSPSIT00000008363.1">
    <property type="protein sequence ID" value="ENSPSIP00000008320.1"/>
    <property type="gene ID" value="ENSPSIG00000007637.1"/>
</dbReference>
<evidence type="ECO:0000256" key="1">
    <source>
        <dbReference type="SAM" id="MobiDB-lite"/>
    </source>
</evidence>
<dbReference type="PANTHER" id="PTHR15384:SF0">
    <property type="entry name" value="PROTEIN EVI2B"/>
    <property type="match status" value="1"/>
</dbReference>
<dbReference type="STRING" id="13735.ENSPSIP00000008320"/>
<evidence type="ECO:0008006" key="5">
    <source>
        <dbReference type="Google" id="ProtNLM"/>
    </source>
</evidence>
<dbReference type="PANTHER" id="PTHR15384">
    <property type="entry name" value="PROTEIN EVI2B"/>
    <property type="match status" value="1"/>
</dbReference>
<dbReference type="InterPro" id="IPR033239">
    <property type="entry name" value="EVI2B"/>
</dbReference>
<keyword evidence="2" id="KW-0472">Membrane</keyword>
<dbReference type="OMA" id="YGQLWWN"/>
<dbReference type="Proteomes" id="UP000007267">
    <property type="component" value="Unassembled WGS sequence"/>
</dbReference>
<proteinExistence type="predicted"/>
<dbReference type="GeneTree" id="ENSGT00390000009142"/>
<name>K7FJW0_PELSI</name>
<dbReference type="HOGENOM" id="CLU_818777_0_0_1"/>
<feature type="region of interest" description="Disordered" evidence="1">
    <location>
        <begin position="207"/>
        <end position="237"/>
    </location>
</feature>
<feature type="transmembrane region" description="Helical" evidence="2">
    <location>
        <begin position="28"/>
        <end position="44"/>
    </location>
</feature>
<feature type="compositionally biased region" description="Pro residues" evidence="1">
    <location>
        <begin position="271"/>
        <end position="289"/>
    </location>
</feature>
<feature type="transmembrane region" description="Helical" evidence="2">
    <location>
        <begin position="121"/>
        <end position="144"/>
    </location>
</feature>
<protein>
    <recommendedName>
        <fullName evidence="5">Ecotropic viral integration site 2B</fullName>
    </recommendedName>
</protein>
<reference evidence="4" key="2">
    <citation type="journal article" date="2013" name="Nat. Genet.">
        <title>The draft genomes of soft-shell turtle and green sea turtle yield insights into the development and evolution of the turtle-specific body plan.</title>
        <authorList>
            <person name="Wang Z."/>
            <person name="Pascual-Anaya J."/>
            <person name="Zadissa A."/>
            <person name="Li W."/>
            <person name="Niimura Y."/>
            <person name="Huang Z."/>
            <person name="Li C."/>
            <person name="White S."/>
            <person name="Xiong Z."/>
            <person name="Fang D."/>
            <person name="Wang B."/>
            <person name="Ming Y."/>
            <person name="Chen Y."/>
            <person name="Zheng Y."/>
            <person name="Kuraku S."/>
            <person name="Pignatelli M."/>
            <person name="Herrero J."/>
            <person name="Beal K."/>
            <person name="Nozawa M."/>
            <person name="Li Q."/>
            <person name="Wang J."/>
            <person name="Zhang H."/>
            <person name="Yu L."/>
            <person name="Shigenobu S."/>
            <person name="Wang J."/>
            <person name="Liu J."/>
            <person name="Flicek P."/>
            <person name="Searle S."/>
            <person name="Wang J."/>
            <person name="Kuratani S."/>
            <person name="Yin Y."/>
            <person name="Aken B."/>
            <person name="Zhang G."/>
            <person name="Irie N."/>
        </authorList>
    </citation>
    <scope>NUCLEOTIDE SEQUENCE [LARGE SCALE GENOMIC DNA]</scope>
    <source>
        <strain evidence="4">Daiwa-1</strain>
    </source>
</reference>
<evidence type="ECO:0000256" key="2">
    <source>
        <dbReference type="SAM" id="Phobius"/>
    </source>
</evidence>
<organism evidence="3 4">
    <name type="scientific">Pelodiscus sinensis</name>
    <name type="common">Chinese softshell turtle</name>
    <name type="synonym">Trionyx sinensis</name>
    <dbReference type="NCBI Taxonomy" id="13735"/>
    <lineage>
        <taxon>Eukaryota</taxon>
        <taxon>Metazoa</taxon>
        <taxon>Chordata</taxon>
        <taxon>Craniata</taxon>
        <taxon>Vertebrata</taxon>
        <taxon>Euteleostomi</taxon>
        <taxon>Archelosauria</taxon>
        <taxon>Testudinata</taxon>
        <taxon>Testudines</taxon>
        <taxon>Cryptodira</taxon>
        <taxon>Trionychia</taxon>
        <taxon>Trionychidae</taxon>
        <taxon>Pelodiscus</taxon>
    </lineage>
</organism>
<evidence type="ECO:0000313" key="4">
    <source>
        <dbReference type="Proteomes" id="UP000007267"/>
    </source>
</evidence>
<accession>K7FJW0</accession>